<dbReference type="Proteomes" id="UP000061457">
    <property type="component" value="Chromosome I"/>
</dbReference>
<organism evidence="2 3">
    <name type="scientific">Pseudoalteromonas phenolica</name>
    <dbReference type="NCBI Taxonomy" id="161398"/>
    <lineage>
        <taxon>Bacteria</taxon>
        <taxon>Pseudomonadati</taxon>
        <taxon>Pseudomonadota</taxon>
        <taxon>Gammaproteobacteria</taxon>
        <taxon>Alteromonadales</taxon>
        <taxon>Pseudoalteromonadaceae</taxon>
        <taxon>Pseudoalteromonas</taxon>
    </lineage>
</organism>
<accession>A0A0S2JY10</accession>
<keyword evidence="3" id="KW-1185">Reference proteome</keyword>
<dbReference type="Gene3D" id="2.60.40.2130">
    <property type="entry name" value="F-spondin domain"/>
    <property type="match status" value="1"/>
</dbReference>
<proteinExistence type="predicted"/>
<evidence type="ECO:0000313" key="2">
    <source>
        <dbReference type="EMBL" id="ALO40865.1"/>
    </source>
</evidence>
<sequence>MKALKLCAPVFAGLLLAGCGSDDNDVMLETPMPTPPAAEEIMLKVTAVNLTNGQPLSPIGIALHKEGQFWQIGEAASAELETLAEGGDNSGLLGLDVVMMSSSADAPLAPGASQELMLTTESLEDYKLSVITMMVNTNDGFTGLNAMDVSNLAEGDSISMRTHAYDAGTEENTEAQGTIPGPADGGEGFNSAREAMDKVAMHPGVVGNDDGLSSSVLDSTHKFDNPLMMVTITRMK</sequence>
<reference evidence="2 3" key="1">
    <citation type="submission" date="2015-11" db="EMBL/GenBank/DDBJ databases">
        <authorList>
            <person name="Zhang Y."/>
            <person name="Guo Z."/>
        </authorList>
    </citation>
    <scope>NUCLEOTIDE SEQUENCE [LARGE SCALE GENOMIC DNA]</scope>
    <source>
        <strain evidence="2 3">KCTC 12086</strain>
    </source>
</reference>
<dbReference type="STRING" id="161398.PP2015_339"/>
<dbReference type="NCBIfam" id="NF038123">
    <property type="entry name" value="NF038123_dom"/>
    <property type="match status" value="1"/>
</dbReference>
<dbReference type="InterPro" id="IPR038678">
    <property type="entry name" value="Spondin_N_sf"/>
</dbReference>
<evidence type="ECO:0000256" key="1">
    <source>
        <dbReference type="SAM" id="SignalP"/>
    </source>
</evidence>
<dbReference type="OrthoDB" id="9769567at2"/>
<dbReference type="KEGG" id="pphe:PP2015_339"/>
<evidence type="ECO:0000313" key="3">
    <source>
        <dbReference type="Proteomes" id="UP000061457"/>
    </source>
</evidence>
<name>A0A0S2JY10_9GAMM</name>
<feature type="chain" id="PRO_5006600857" description="Spondin domain-containing protein" evidence="1">
    <location>
        <begin position="18"/>
        <end position="236"/>
    </location>
</feature>
<keyword evidence="1" id="KW-0732">Signal</keyword>
<gene>
    <name evidence="2" type="ORF">PP2015_339</name>
</gene>
<evidence type="ECO:0008006" key="4">
    <source>
        <dbReference type="Google" id="ProtNLM"/>
    </source>
</evidence>
<dbReference type="PATRIC" id="fig|161398.10.peg.348"/>
<dbReference type="EMBL" id="CP013187">
    <property type="protein sequence ID" value="ALO40865.1"/>
    <property type="molecule type" value="Genomic_DNA"/>
</dbReference>
<dbReference type="AlphaFoldDB" id="A0A0S2JY10"/>
<feature type="signal peptide" evidence="1">
    <location>
        <begin position="1"/>
        <end position="17"/>
    </location>
</feature>
<dbReference type="PROSITE" id="PS51257">
    <property type="entry name" value="PROKAR_LIPOPROTEIN"/>
    <property type="match status" value="1"/>
</dbReference>
<protein>
    <recommendedName>
        <fullName evidence="4">Spondin domain-containing protein</fullName>
    </recommendedName>
</protein>
<dbReference type="RefSeq" id="WP_058028641.1">
    <property type="nucleotide sequence ID" value="NZ_CP013187.1"/>
</dbReference>
<dbReference type="InterPro" id="IPR009465">
    <property type="entry name" value="Spondin_N"/>
</dbReference>